<evidence type="ECO:0000256" key="1">
    <source>
        <dbReference type="ARBA" id="ARBA00023015"/>
    </source>
</evidence>
<keyword evidence="7" id="KW-1185">Reference proteome</keyword>
<evidence type="ECO:0000256" key="4">
    <source>
        <dbReference type="PROSITE-ProRule" id="PRU00335"/>
    </source>
</evidence>
<keyword evidence="2 4" id="KW-0238">DNA-binding</keyword>
<evidence type="ECO:0000256" key="3">
    <source>
        <dbReference type="ARBA" id="ARBA00023163"/>
    </source>
</evidence>
<dbReference type="PANTHER" id="PTHR47506">
    <property type="entry name" value="TRANSCRIPTIONAL REGULATORY PROTEIN"/>
    <property type="match status" value="1"/>
</dbReference>
<evidence type="ECO:0000313" key="7">
    <source>
        <dbReference type="Proteomes" id="UP000658127"/>
    </source>
</evidence>
<gene>
    <name evidence="6" type="ORF">GCM10011610_69800</name>
</gene>
<keyword evidence="3" id="KW-0804">Transcription</keyword>
<evidence type="ECO:0000256" key="2">
    <source>
        <dbReference type="ARBA" id="ARBA00023125"/>
    </source>
</evidence>
<dbReference type="EMBL" id="BMNE01000016">
    <property type="protein sequence ID" value="GGO00646.1"/>
    <property type="molecule type" value="Genomic_DNA"/>
</dbReference>
<dbReference type="InterPro" id="IPR001647">
    <property type="entry name" value="HTH_TetR"/>
</dbReference>
<feature type="domain" description="HTH tetR-type" evidence="5">
    <location>
        <begin position="4"/>
        <end position="64"/>
    </location>
</feature>
<proteinExistence type="predicted"/>
<dbReference type="SUPFAM" id="SSF46689">
    <property type="entry name" value="Homeodomain-like"/>
    <property type="match status" value="1"/>
</dbReference>
<accession>A0ABQ2L360</accession>
<dbReference type="Gene3D" id="1.10.357.10">
    <property type="entry name" value="Tetracycline Repressor, domain 2"/>
    <property type="match status" value="1"/>
</dbReference>
<dbReference type="PANTHER" id="PTHR47506:SF6">
    <property type="entry name" value="HTH-TYPE TRANSCRIPTIONAL REPRESSOR NEMR"/>
    <property type="match status" value="1"/>
</dbReference>
<dbReference type="Pfam" id="PF00440">
    <property type="entry name" value="TetR_N"/>
    <property type="match status" value="1"/>
</dbReference>
<dbReference type="InterPro" id="IPR009057">
    <property type="entry name" value="Homeodomain-like_sf"/>
</dbReference>
<dbReference type="RefSeq" id="WP_189034782.1">
    <property type="nucleotide sequence ID" value="NZ_BMNE01000016.1"/>
</dbReference>
<comment type="caution">
    <text evidence="6">The sequence shown here is derived from an EMBL/GenBank/DDBJ whole genome shotgun (WGS) entry which is preliminary data.</text>
</comment>
<dbReference type="Proteomes" id="UP000658127">
    <property type="component" value="Unassembled WGS sequence"/>
</dbReference>
<protein>
    <recommendedName>
        <fullName evidence="5">HTH tetR-type domain-containing protein</fullName>
    </recommendedName>
</protein>
<reference evidence="7" key="1">
    <citation type="journal article" date="2019" name="Int. J. Syst. Evol. Microbiol.">
        <title>The Global Catalogue of Microorganisms (GCM) 10K type strain sequencing project: providing services to taxonomists for standard genome sequencing and annotation.</title>
        <authorList>
            <consortium name="The Broad Institute Genomics Platform"/>
            <consortium name="The Broad Institute Genome Sequencing Center for Infectious Disease"/>
            <person name="Wu L."/>
            <person name="Ma J."/>
        </authorList>
    </citation>
    <scope>NUCLEOTIDE SEQUENCE [LARGE SCALE GENOMIC DNA]</scope>
    <source>
        <strain evidence="7">CGMCC 4.7329</strain>
    </source>
</reference>
<name>A0ABQ2L360_9NOCA</name>
<evidence type="ECO:0000313" key="6">
    <source>
        <dbReference type="EMBL" id="GGO00646.1"/>
    </source>
</evidence>
<dbReference type="PRINTS" id="PR00455">
    <property type="entry name" value="HTHTETR"/>
</dbReference>
<evidence type="ECO:0000259" key="5">
    <source>
        <dbReference type="PROSITE" id="PS50977"/>
    </source>
</evidence>
<feature type="DNA-binding region" description="H-T-H motif" evidence="4">
    <location>
        <begin position="27"/>
        <end position="46"/>
    </location>
</feature>
<keyword evidence="1" id="KW-0805">Transcription regulation</keyword>
<organism evidence="6 7">
    <name type="scientific">Nocardia rhizosphaerihabitans</name>
    <dbReference type="NCBI Taxonomy" id="1691570"/>
    <lineage>
        <taxon>Bacteria</taxon>
        <taxon>Bacillati</taxon>
        <taxon>Actinomycetota</taxon>
        <taxon>Actinomycetes</taxon>
        <taxon>Mycobacteriales</taxon>
        <taxon>Nocardiaceae</taxon>
        <taxon>Nocardia</taxon>
    </lineage>
</organism>
<sequence>MSAHKRREQALSVALPIFAEKGYVATGTYEIAEKVGISQPYVIRLFGRKRDLFLAVLYYAWDRLEGSLLHSTDYHARDEHEHSRDLPPTALDAVLSEPAVLHMLLQGFAASSDPVIREAVRDRFGRFYMLARSMVDMKEIEVAHHFLADVMLLTTTAALRLTGPDAVPAPWSRELVDDLRIMPE</sequence>
<dbReference type="PROSITE" id="PS50977">
    <property type="entry name" value="HTH_TETR_2"/>
    <property type="match status" value="1"/>
</dbReference>